<dbReference type="AlphaFoldDB" id="K1IFI7"/>
<dbReference type="Proteomes" id="UP000006087">
    <property type="component" value="Unassembled WGS sequence"/>
</dbReference>
<reference evidence="2 3" key="1">
    <citation type="submission" date="2012-06" db="EMBL/GenBank/DDBJ databases">
        <title>The Genome Sequence of Aeromonas veronii AMC34.</title>
        <authorList>
            <consortium name="The Broad Institute Genome Sequencing Platform"/>
            <person name="Earl A."/>
            <person name="Ward D."/>
            <person name="Feldgarden M."/>
            <person name="Gevers D."/>
            <person name="Graf J."/>
            <person name="Tomasi A."/>
            <person name="Horneman A."/>
            <person name="Walker B."/>
            <person name="Young S.K."/>
            <person name="Zeng Q."/>
            <person name="Gargeya S."/>
            <person name="Fitzgerald M."/>
            <person name="Haas B."/>
            <person name="Abouelleil A."/>
            <person name="Alvarado L."/>
            <person name="Arachchi H.M."/>
            <person name="Berlin A.M."/>
            <person name="Chapman S.B."/>
            <person name="Goldberg J."/>
            <person name="Griggs A."/>
            <person name="Gujja S."/>
            <person name="Hansen M."/>
            <person name="Howarth C."/>
            <person name="Imamovic A."/>
            <person name="Larimer J."/>
            <person name="McCowan C."/>
            <person name="Montmayeur A."/>
            <person name="Murphy C."/>
            <person name="Neiman D."/>
            <person name="Pearson M."/>
            <person name="Priest M."/>
            <person name="Roberts A."/>
            <person name="Saif S."/>
            <person name="Shea T."/>
            <person name="Sisk P."/>
            <person name="Sykes S."/>
            <person name="Wortman J."/>
            <person name="Nusbaum C."/>
            <person name="Birren B."/>
        </authorList>
    </citation>
    <scope>NUCLEOTIDE SEQUENCE [LARGE SCALE GENOMIC DNA]</scope>
    <source>
        <strain evidence="2 3">AMC34</strain>
    </source>
</reference>
<name>K1IFI7_AERVE</name>
<keyword evidence="1" id="KW-1133">Transmembrane helix</keyword>
<organism evidence="2 3">
    <name type="scientific">Aeromonas veronii AMC34</name>
    <dbReference type="NCBI Taxonomy" id="1073383"/>
    <lineage>
        <taxon>Bacteria</taxon>
        <taxon>Pseudomonadati</taxon>
        <taxon>Pseudomonadota</taxon>
        <taxon>Gammaproteobacteria</taxon>
        <taxon>Aeromonadales</taxon>
        <taxon>Aeromonadaceae</taxon>
        <taxon>Aeromonas</taxon>
    </lineage>
</organism>
<feature type="transmembrane region" description="Helical" evidence="1">
    <location>
        <begin position="12"/>
        <end position="32"/>
    </location>
</feature>
<dbReference type="EMBL" id="AGWU01000024">
    <property type="protein sequence ID" value="EKB17810.1"/>
    <property type="molecule type" value="Genomic_DNA"/>
</dbReference>
<evidence type="ECO:0000256" key="1">
    <source>
        <dbReference type="SAM" id="Phobius"/>
    </source>
</evidence>
<sequence length="38" mass="4473">MKHHTLGHISDLIEWFLLLTLLAAPFMALIFLSHSIWR</sequence>
<protein>
    <submittedName>
        <fullName evidence="2">Uncharacterized protein</fullName>
    </submittedName>
</protein>
<keyword evidence="1" id="KW-0812">Transmembrane</keyword>
<dbReference type="PATRIC" id="fig|1073383.3.peg.4037"/>
<keyword evidence="1" id="KW-0472">Membrane</keyword>
<evidence type="ECO:0000313" key="2">
    <source>
        <dbReference type="EMBL" id="EKB17810.1"/>
    </source>
</evidence>
<proteinExistence type="predicted"/>
<comment type="caution">
    <text evidence="2">The sequence shown here is derived from an EMBL/GenBank/DDBJ whole genome shotgun (WGS) entry which is preliminary data.</text>
</comment>
<gene>
    <name evidence="2" type="ORF">HMPREF1168_04037</name>
</gene>
<accession>K1IFI7</accession>
<evidence type="ECO:0000313" key="3">
    <source>
        <dbReference type="Proteomes" id="UP000006087"/>
    </source>
</evidence>
<dbReference type="HOGENOM" id="CLU_3323576_0_0_6"/>